<evidence type="ECO:0000313" key="2">
    <source>
        <dbReference type="EMBL" id="KAK8885765.1"/>
    </source>
</evidence>
<name>A0ABR2K3Q7_9EUKA</name>
<accession>A0ABR2K3Q7</accession>
<feature type="region of interest" description="Disordered" evidence="1">
    <location>
        <begin position="151"/>
        <end position="170"/>
    </location>
</feature>
<evidence type="ECO:0000313" key="3">
    <source>
        <dbReference type="Proteomes" id="UP001470230"/>
    </source>
</evidence>
<evidence type="ECO:0000256" key="1">
    <source>
        <dbReference type="SAM" id="MobiDB-lite"/>
    </source>
</evidence>
<protein>
    <recommendedName>
        <fullName evidence="4">Tubby C-terminal domain-containing protein</fullName>
    </recommendedName>
</protein>
<reference evidence="2 3" key="1">
    <citation type="submission" date="2024-04" db="EMBL/GenBank/DDBJ databases">
        <title>Tritrichomonas musculus Genome.</title>
        <authorList>
            <person name="Alves-Ferreira E."/>
            <person name="Grigg M."/>
            <person name="Lorenzi H."/>
            <person name="Galac M."/>
        </authorList>
    </citation>
    <scope>NUCLEOTIDE SEQUENCE [LARGE SCALE GENOMIC DNA]</scope>
    <source>
        <strain evidence="2 3">EAF2021</strain>
    </source>
</reference>
<organism evidence="2 3">
    <name type="scientific">Tritrichomonas musculus</name>
    <dbReference type="NCBI Taxonomy" id="1915356"/>
    <lineage>
        <taxon>Eukaryota</taxon>
        <taxon>Metamonada</taxon>
        <taxon>Parabasalia</taxon>
        <taxon>Tritrichomonadida</taxon>
        <taxon>Tritrichomonadidae</taxon>
        <taxon>Tritrichomonas</taxon>
    </lineage>
</organism>
<feature type="compositionally biased region" description="Basic and acidic residues" evidence="1">
    <location>
        <begin position="151"/>
        <end position="162"/>
    </location>
</feature>
<sequence>MNQTLPVIYQEERFLVDPSLLAQSSLRFQELISTNQNSFENIQLKITNNQFTVRNVSNFLKICQNQQTDVQNSELEEILSLAIIFKSEQIYNMGLNFIHQSIDPNYTVPSQLFNQTESLILKSQNENSHFQNVDVNELEFDDSCDVLDTSKIEDNKDNNQNEKKKKKHSSTFYQITSDNPMMKCQRYYLKKDNQILYMAKIKNDEIYIGEGSNFHISENKFENTAKIKRDCQGYNIVNTDDQEFKIKFLKYGNKHSLSASFYNNGSKLSWRPKEAKNSNSYNGEFHHQPIPSNKNIILQNPRNHSTFILRKMSKKSYEAECHPGVKPIIAFAISLSQILGPASL</sequence>
<dbReference type="Proteomes" id="UP001470230">
    <property type="component" value="Unassembled WGS sequence"/>
</dbReference>
<comment type="caution">
    <text evidence="2">The sequence shown here is derived from an EMBL/GenBank/DDBJ whole genome shotgun (WGS) entry which is preliminary data.</text>
</comment>
<evidence type="ECO:0008006" key="4">
    <source>
        <dbReference type="Google" id="ProtNLM"/>
    </source>
</evidence>
<proteinExistence type="predicted"/>
<keyword evidence="3" id="KW-1185">Reference proteome</keyword>
<dbReference type="EMBL" id="JAPFFF010000007">
    <property type="protein sequence ID" value="KAK8885765.1"/>
    <property type="molecule type" value="Genomic_DNA"/>
</dbReference>
<gene>
    <name evidence="2" type="ORF">M9Y10_041219</name>
</gene>